<dbReference type="OrthoDB" id="9758182at2"/>
<sequence length="546" mass="60108">MRKLFIISFFVIFAALAGWTIIWKPAAWSFIIMVPIYAVGFYDLVQKKHSIVRNFPVFGHLRFLMEDLRPKIYQYFVESDTNGTPFNRQNRSVVYQRAKMVDDTRPFGTELDVYENGYEWLNHSIAAIDHHKLNMAPRVKVGGPDCTQPYMASVFNISAMSFGSLSENAILALNGGAKLDNFAHNTGEGGLSDHHLQPGGDIIWQIGTGYFSCRHKDGTIDYDAFAQRAVLPQVKMIEIKLSQGAKPGHGGILPAAKVTPEIARIRLVEMGQDVVSPPYHTAFSDPIGLTTFIKKLRELSGGKPIGFKLCVGHKSEFLAICKAMVKTGIYPDFITVDGGEGGTGAAPLEFSNSVGMPLREALAFVYDALTGFDIKKHIKLIASGKVATGFDLVKNFAIGADMCNSARGMMFALGCIQALECNMNTCPTGVATQDKSLMRGLVVDDKKVRVANFHKATVGSAIQMIGAAGLTKPCDLHRMFIYRRINHSQIQTYAELFPYIPKGSLLNTPYPASFELDMALSSENTFLPDYSVVTNIDYSNVSSYTI</sequence>
<dbReference type="GO" id="GO:0015930">
    <property type="term" value="F:glutamate synthase activity"/>
    <property type="evidence" value="ECO:0007669"/>
    <property type="project" value="InterPro"/>
</dbReference>
<feature type="domain" description="Glutamate synthase" evidence="3">
    <location>
        <begin position="150"/>
        <end position="470"/>
    </location>
</feature>
<keyword evidence="5" id="KW-1185">Reference proteome</keyword>
<evidence type="ECO:0000256" key="2">
    <source>
        <dbReference type="PIRNR" id="PIRNR006429"/>
    </source>
</evidence>
<dbReference type="InterPro" id="IPR024188">
    <property type="entry name" value="GltB"/>
</dbReference>
<dbReference type="InterPro" id="IPR013785">
    <property type="entry name" value="Aldolase_TIM"/>
</dbReference>
<dbReference type="AlphaFoldDB" id="A0A5B8W6T9"/>
<dbReference type="Pfam" id="PF01645">
    <property type="entry name" value="Glu_synthase"/>
    <property type="match status" value="1"/>
</dbReference>
<dbReference type="KEGG" id="mgk:FSB76_22855"/>
<dbReference type="SUPFAM" id="SSF51395">
    <property type="entry name" value="FMN-linked oxidoreductases"/>
    <property type="match status" value="1"/>
</dbReference>
<dbReference type="EMBL" id="CP042437">
    <property type="protein sequence ID" value="QEC78646.1"/>
    <property type="molecule type" value="Genomic_DNA"/>
</dbReference>
<dbReference type="InterPro" id="IPR027283">
    <property type="entry name" value="YerD"/>
</dbReference>
<dbReference type="PIRSF" id="PIRSF006429">
    <property type="entry name" value="GOGAT_lg_2"/>
    <property type="match status" value="1"/>
</dbReference>
<evidence type="ECO:0000256" key="1">
    <source>
        <dbReference type="ARBA" id="ARBA00009716"/>
    </source>
</evidence>
<dbReference type="PANTHER" id="PTHR43819">
    <property type="entry name" value="ARCHAEAL-TYPE GLUTAMATE SYNTHASE [NADPH]"/>
    <property type="match status" value="1"/>
</dbReference>
<proteinExistence type="inferred from homology"/>
<dbReference type="PANTHER" id="PTHR43819:SF1">
    <property type="entry name" value="ARCHAEAL-TYPE GLUTAMATE SYNTHASE [NADPH]"/>
    <property type="match status" value="1"/>
</dbReference>
<name>A0A5B8W6T9_9SPHI</name>
<evidence type="ECO:0000259" key="3">
    <source>
        <dbReference type="Pfam" id="PF01645"/>
    </source>
</evidence>
<dbReference type="PIRSF" id="PIRSF500060">
    <property type="entry name" value="UCP500060"/>
    <property type="match status" value="1"/>
</dbReference>
<dbReference type="Proteomes" id="UP000321362">
    <property type="component" value="Chromosome"/>
</dbReference>
<protein>
    <submittedName>
        <fullName evidence="4">FMN-binding glutamate synthase family protein</fullName>
    </submittedName>
</protein>
<reference evidence="4 5" key="1">
    <citation type="journal article" date="2013" name="J. Microbiol.">
        <title>Mucilaginibacter ginsenosidivorax sp. nov., with ginsenoside converting activity isolated from sediment.</title>
        <authorList>
            <person name="Kim J.K."/>
            <person name="Choi T.E."/>
            <person name="Liu Q.M."/>
            <person name="Park H.Y."/>
            <person name="Yi T.H."/>
            <person name="Yoon M.H."/>
            <person name="Kim S.C."/>
            <person name="Im W.T."/>
        </authorList>
    </citation>
    <scope>NUCLEOTIDE SEQUENCE [LARGE SCALE GENOMIC DNA]</scope>
    <source>
        <strain evidence="4 5">KHI28</strain>
    </source>
</reference>
<accession>A0A5B8W6T9</accession>
<dbReference type="CDD" id="cd02808">
    <property type="entry name" value="GltS_FMN"/>
    <property type="match status" value="1"/>
</dbReference>
<dbReference type="InterPro" id="IPR002932">
    <property type="entry name" value="Glu_synthdom"/>
</dbReference>
<comment type="similarity">
    <text evidence="1 2">Belongs to the glutamate synthase family.</text>
</comment>
<dbReference type="Gene3D" id="3.20.20.70">
    <property type="entry name" value="Aldolase class I"/>
    <property type="match status" value="1"/>
</dbReference>
<dbReference type="GO" id="GO:0006537">
    <property type="term" value="P:glutamate biosynthetic process"/>
    <property type="evidence" value="ECO:0007669"/>
    <property type="project" value="InterPro"/>
</dbReference>
<gene>
    <name evidence="4" type="ORF">FSB76_22855</name>
</gene>
<dbReference type="RefSeq" id="WP_147057487.1">
    <property type="nucleotide sequence ID" value="NZ_CP042437.1"/>
</dbReference>
<evidence type="ECO:0000313" key="5">
    <source>
        <dbReference type="Proteomes" id="UP000321362"/>
    </source>
</evidence>
<evidence type="ECO:0000313" key="4">
    <source>
        <dbReference type="EMBL" id="QEC78646.1"/>
    </source>
</evidence>
<organism evidence="4 5">
    <name type="scientific">Mucilaginibacter ginsenosidivorax</name>
    <dbReference type="NCBI Taxonomy" id="862126"/>
    <lineage>
        <taxon>Bacteria</taxon>
        <taxon>Pseudomonadati</taxon>
        <taxon>Bacteroidota</taxon>
        <taxon>Sphingobacteriia</taxon>
        <taxon>Sphingobacteriales</taxon>
        <taxon>Sphingobacteriaceae</taxon>
        <taxon>Mucilaginibacter</taxon>
    </lineage>
</organism>